<dbReference type="PANTHER" id="PTHR32347">
    <property type="entry name" value="EFFLUX SYSTEM COMPONENT YKNX-RELATED"/>
    <property type="match status" value="1"/>
</dbReference>
<dbReference type="OrthoDB" id="117856at2"/>
<dbReference type="Gene3D" id="2.40.50.100">
    <property type="match status" value="1"/>
</dbReference>
<reference evidence="4 5" key="1">
    <citation type="submission" date="2019-08" db="EMBL/GenBank/DDBJ databases">
        <title>Complete genome sequence of Terriglobus albidus strain ORNL.</title>
        <authorList>
            <person name="Podar M."/>
        </authorList>
    </citation>
    <scope>NUCLEOTIDE SEQUENCE [LARGE SCALE GENOMIC DNA]</scope>
    <source>
        <strain evidence="4 5">ORNL</strain>
    </source>
</reference>
<gene>
    <name evidence="4" type="ORF">FTW19_21895</name>
</gene>
<sequence length="414" mass="45454">MSLRRISKEKLSSPDQLDQTMHVAGPMYWTSLLAILIALAAAGIWSYTGSIPTKAIGEGTVIRPGGVFNVFAGGSGFIKDFKVKVGDRVHANQTVAEIYQPSSDDDIRALEEHLTELRSQTSQSVSLRQDSAKLQIKSLDLERENDRNEIEQQQKMAKITSDEVGTDEQLFSKGLITRQVLVDAQQRLVTIQTSIARLQAAISQADSQAFQSNWQPTELKRQQEIEIHDLEARLLGARNRAHLSSTVVAPVNGEIVEEKIYTGAMIPTGTPVVSIQADTDQVIAVLYVPSNLAKDIKPGMDAEISPSTAKREEYGFIRGKVTFVARYPATTSGMMTLFENDALVDSLRSRGLVTEVDIAMERAADTPSGFRWSSSRGPDTIIGPGTLCSAQIVTRKQKPITLVFPFLKKLMGLH</sequence>
<evidence type="ECO:0000256" key="1">
    <source>
        <dbReference type="ARBA" id="ARBA00004196"/>
    </source>
</evidence>
<dbReference type="AlphaFoldDB" id="A0A5B9EF43"/>
<feature type="transmembrane region" description="Helical" evidence="3">
    <location>
        <begin position="27"/>
        <end position="47"/>
    </location>
</feature>
<dbReference type="InterPro" id="IPR050465">
    <property type="entry name" value="UPF0194_transport"/>
</dbReference>
<keyword evidence="5" id="KW-1185">Reference proteome</keyword>
<proteinExistence type="predicted"/>
<evidence type="ECO:0000256" key="3">
    <source>
        <dbReference type="SAM" id="Phobius"/>
    </source>
</evidence>
<evidence type="ECO:0000313" key="5">
    <source>
        <dbReference type="Proteomes" id="UP000321820"/>
    </source>
</evidence>
<dbReference type="Proteomes" id="UP000321820">
    <property type="component" value="Chromosome"/>
</dbReference>
<keyword evidence="2" id="KW-0175">Coiled coil</keyword>
<dbReference type="InterPro" id="IPR022275">
    <property type="entry name" value="NHPM_bacteriocin_SS_HylD"/>
</dbReference>
<protein>
    <submittedName>
        <fullName evidence="4">NHLP bacteriocin system secretion protein</fullName>
    </submittedName>
</protein>
<dbReference type="KEGG" id="talb:FTW19_21895"/>
<dbReference type="RefSeq" id="WP_147649694.1">
    <property type="nucleotide sequence ID" value="NZ_CP042806.1"/>
</dbReference>
<name>A0A5B9EF43_9BACT</name>
<dbReference type="EMBL" id="CP042806">
    <property type="protein sequence ID" value="QEE30399.1"/>
    <property type="molecule type" value="Genomic_DNA"/>
</dbReference>
<keyword evidence="3" id="KW-0472">Membrane</keyword>
<organism evidence="4 5">
    <name type="scientific">Terriglobus albidus</name>
    <dbReference type="NCBI Taxonomy" id="1592106"/>
    <lineage>
        <taxon>Bacteria</taxon>
        <taxon>Pseudomonadati</taxon>
        <taxon>Acidobacteriota</taxon>
        <taxon>Terriglobia</taxon>
        <taxon>Terriglobales</taxon>
        <taxon>Acidobacteriaceae</taxon>
        <taxon>Terriglobus</taxon>
    </lineage>
</organism>
<comment type="subcellular location">
    <subcellularLocation>
        <location evidence="1">Cell envelope</location>
    </subcellularLocation>
</comment>
<dbReference type="GO" id="GO:0030313">
    <property type="term" value="C:cell envelope"/>
    <property type="evidence" value="ECO:0007669"/>
    <property type="project" value="UniProtKB-SubCell"/>
</dbReference>
<dbReference type="Gene3D" id="1.10.287.470">
    <property type="entry name" value="Helix hairpin bin"/>
    <property type="match status" value="1"/>
</dbReference>
<dbReference type="PANTHER" id="PTHR32347:SF14">
    <property type="entry name" value="EFFLUX SYSTEM COMPONENT YKNX-RELATED"/>
    <property type="match status" value="1"/>
</dbReference>
<accession>A0A5B9EF43</accession>
<dbReference type="NCBIfam" id="TIGR03794">
    <property type="entry name" value="NHLM_micro_HlyD"/>
    <property type="match status" value="1"/>
</dbReference>
<evidence type="ECO:0000256" key="2">
    <source>
        <dbReference type="ARBA" id="ARBA00023054"/>
    </source>
</evidence>
<dbReference type="Gene3D" id="2.40.30.170">
    <property type="match status" value="1"/>
</dbReference>
<evidence type="ECO:0000313" key="4">
    <source>
        <dbReference type="EMBL" id="QEE30399.1"/>
    </source>
</evidence>
<keyword evidence="3" id="KW-1133">Transmembrane helix</keyword>
<keyword evidence="3" id="KW-0812">Transmembrane</keyword>